<dbReference type="GO" id="GO:0016740">
    <property type="term" value="F:transferase activity"/>
    <property type="evidence" value="ECO:0007669"/>
    <property type="project" value="UniProtKB-KW"/>
</dbReference>
<keyword evidence="5 7" id="KW-1133">Transmembrane helix</keyword>
<comment type="similarity">
    <text evidence="1 7">Belongs to the Lgt family.</text>
</comment>
<dbReference type="RefSeq" id="WP_168553242.1">
    <property type="nucleotide sequence ID" value="NZ_JAAWWL010000002.1"/>
</dbReference>
<feature type="transmembrane region" description="Helical" evidence="7">
    <location>
        <begin position="56"/>
        <end position="76"/>
    </location>
</feature>
<keyword evidence="3 7" id="KW-0808">Transferase</keyword>
<keyword evidence="2 7" id="KW-1003">Cell membrane</keyword>
<evidence type="ECO:0000256" key="7">
    <source>
        <dbReference type="HAMAP-Rule" id="MF_01147"/>
    </source>
</evidence>
<gene>
    <name evidence="7 8" type="primary">lgt</name>
    <name evidence="8" type="ORF">HCU67_14145</name>
</gene>
<evidence type="ECO:0000256" key="5">
    <source>
        <dbReference type="ARBA" id="ARBA00022989"/>
    </source>
</evidence>
<evidence type="ECO:0000256" key="3">
    <source>
        <dbReference type="ARBA" id="ARBA00022679"/>
    </source>
</evidence>
<protein>
    <recommendedName>
        <fullName evidence="7">Phosphatidylglycerol--prolipoprotein diacylglyceryl transferase</fullName>
        <ecNumber evidence="7">2.5.1.145</ecNumber>
    </recommendedName>
</protein>
<sequence length="323" mass="37329">MYFLGFVWNPDDTLFKIGILQIKYYNLMWIGAFVLGLFIMKRIFKSDNKPLEKLDSLFVYAVVSIMLGARLGHVFFYDWDYYKNHLIEILLPIRESANESLFGIINGYEFTGFTGLASHGAAIAGVIGLWLFSRKNKDMSVLWLLDRVTITCAIGGAMVRLGNFFNSEINGKIVDKAFFMATKFVRDSDDMPAYKAMQITKEKTASAAYKALETNPDFATYLEGIPYRHPVQLYEALGYLVVFIIMYFWMYQKTNLKKKEGFLFGFWLATMWGPIRFILEYYKKSQGGFEETWGTFTTGQWLSIPFILIGLYLMFRPTKEVKG</sequence>
<keyword evidence="6 7" id="KW-0472">Membrane</keyword>
<dbReference type="HAMAP" id="MF_01147">
    <property type="entry name" value="Lgt"/>
    <property type="match status" value="1"/>
</dbReference>
<dbReference type="InterPro" id="IPR001640">
    <property type="entry name" value="Lgt"/>
</dbReference>
<comment type="catalytic activity">
    <reaction evidence="7">
        <text>L-cysteinyl-[prolipoprotein] + a 1,2-diacyl-sn-glycero-3-phospho-(1'-sn-glycerol) = an S-1,2-diacyl-sn-glyceryl-L-cysteinyl-[prolipoprotein] + sn-glycerol 1-phosphate + H(+)</text>
        <dbReference type="Rhea" id="RHEA:56712"/>
        <dbReference type="Rhea" id="RHEA-COMP:14679"/>
        <dbReference type="Rhea" id="RHEA-COMP:14680"/>
        <dbReference type="ChEBI" id="CHEBI:15378"/>
        <dbReference type="ChEBI" id="CHEBI:29950"/>
        <dbReference type="ChEBI" id="CHEBI:57685"/>
        <dbReference type="ChEBI" id="CHEBI:64716"/>
        <dbReference type="ChEBI" id="CHEBI:140658"/>
        <dbReference type="EC" id="2.5.1.145"/>
    </reaction>
</comment>
<feature type="transmembrane region" description="Helical" evidence="7">
    <location>
        <begin position="144"/>
        <end position="162"/>
    </location>
</feature>
<keyword evidence="4 7" id="KW-0812">Transmembrane</keyword>
<evidence type="ECO:0000256" key="6">
    <source>
        <dbReference type="ARBA" id="ARBA00023136"/>
    </source>
</evidence>
<comment type="subcellular location">
    <subcellularLocation>
        <location evidence="7">Cell membrane</location>
        <topology evidence="7">Multi-pass membrane protein</topology>
    </subcellularLocation>
</comment>
<dbReference type="PANTHER" id="PTHR30589">
    <property type="entry name" value="PROLIPOPROTEIN DIACYLGLYCERYL TRANSFERASE"/>
    <property type="match status" value="1"/>
</dbReference>
<dbReference type="EMBL" id="JAAWWL010000002">
    <property type="protein sequence ID" value="NKI33093.1"/>
    <property type="molecule type" value="Genomic_DNA"/>
</dbReference>
<dbReference type="Pfam" id="PF01790">
    <property type="entry name" value="LGT"/>
    <property type="match status" value="1"/>
</dbReference>
<feature type="transmembrane region" description="Helical" evidence="7">
    <location>
        <begin position="299"/>
        <end position="315"/>
    </location>
</feature>
<feature type="binding site" evidence="7">
    <location>
        <position position="160"/>
    </location>
    <ligand>
        <name>a 1,2-diacyl-sn-glycero-3-phospho-(1'-sn-glycerol)</name>
        <dbReference type="ChEBI" id="CHEBI:64716"/>
    </ligand>
</feature>
<feature type="transmembrane region" description="Helical" evidence="7">
    <location>
        <begin position="24"/>
        <end position="44"/>
    </location>
</feature>
<evidence type="ECO:0000256" key="2">
    <source>
        <dbReference type="ARBA" id="ARBA00022475"/>
    </source>
</evidence>
<comment type="caution">
    <text evidence="8">The sequence shown here is derived from an EMBL/GenBank/DDBJ whole genome shotgun (WGS) entry which is preliminary data.</text>
</comment>
<evidence type="ECO:0000256" key="1">
    <source>
        <dbReference type="ARBA" id="ARBA00007150"/>
    </source>
</evidence>
<feature type="transmembrane region" description="Helical" evidence="7">
    <location>
        <begin position="231"/>
        <end position="249"/>
    </location>
</feature>
<evidence type="ECO:0000313" key="8">
    <source>
        <dbReference type="EMBL" id="NKI33093.1"/>
    </source>
</evidence>
<accession>A0ABX1GTW8</accession>
<comment type="pathway">
    <text evidence="7">Protein modification; lipoprotein biosynthesis (diacylglyceryl transfer).</text>
</comment>
<reference evidence="8 9" key="1">
    <citation type="submission" date="2020-04" db="EMBL/GenBank/DDBJ databases">
        <authorList>
            <person name="Yoon J."/>
        </authorList>
    </citation>
    <scope>NUCLEOTIDE SEQUENCE [LARGE SCALE GENOMIC DNA]</scope>
    <source>
        <strain evidence="8 9">DJ-13</strain>
    </source>
</reference>
<feature type="transmembrane region" description="Helical" evidence="7">
    <location>
        <begin position="110"/>
        <end position="132"/>
    </location>
</feature>
<dbReference type="NCBIfam" id="TIGR00544">
    <property type="entry name" value="lgt"/>
    <property type="match status" value="1"/>
</dbReference>
<keyword evidence="9" id="KW-1185">Reference proteome</keyword>
<comment type="function">
    <text evidence="7">Catalyzes the transfer of the diacylglyceryl group from phosphatidylglycerol to the sulfhydryl group of the N-terminal cysteine of a prolipoprotein, the first step in the formation of mature lipoproteins.</text>
</comment>
<organism evidence="8 9">
    <name type="scientific">Croceivirga thetidis</name>
    <dbReference type="NCBI Taxonomy" id="2721623"/>
    <lineage>
        <taxon>Bacteria</taxon>
        <taxon>Pseudomonadati</taxon>
        <taxon>Bacteroidota</taxon>
        <taxon>Flavobacteriia</taxon>
        <taxon>Flavobacteriales</taxon>
        <taxon>Flavobacteriaceae</taxon>
        <taxon>Croceivirga</taxon>
    </lineage>
</organism>
<name>A0ABX1GTW8_9FLAO</name>
<dbReference type="PANTHER" id="PTHR30589:SF0">
    <property type="entry name" value="PHOSPHATIDYLGLYCEROL--PROLIPOPROTEIN DIACYLGLYCERYL TRANSFERASE"/>
    <property type="match status" value="1"/>
</dbReference>
<feature type="transmembrane region" description="Helical" evidence="7">
    <location>
        <begin position="261"/>
        <end position="279"/>
    </location>
</feature>
<evidence type="ECO:0000256" key="4">
    <source>
        <dbReference type="ARBA" id="ARBA00022692"/>
    </source>
</evidence>
<dbReference type="EC" id="2.5.1.145" evidence="7"/>
<evidence type="ECO:0000313" key="9">
    <source>
        <dbReference type="Proteomes" id="UP000718451"/>
    </source>
</evidence>
<proteinExistence type="inferred from homology"/>
<dbReference type="Proteomes" id="UP000718451">
    <property type="component" value="Unassembled WGS sequence"/>
</dbReference>